<name>A0ACC3A1L7_9EURO</name>
<reference evidence="1" key="1">
    <citation type="submission" date="2022-10" db="EMBL/GenBank/DDBJ databases">
        <title>Culturing micro-colonial fungi from biological soil crusts in the Mojave desert and describing Neophaeococcomyces mojavensis, and introducing the new genera and species Taxawa tesnikishii.</title>
        <authorList>
            <person name="Kurbessoian T."/>
            <person name="Stajich J.E."/>
        </authorList>
    </citation>
    <scope>NUCLEOTIDE SEQUENCE</scope>
    <source>
        <strain evidence="1">JES_112</strain>
    </source>
</reference>
<evidence type="ECO:0000313" key="1">
    <source>
        <dbReference type="EMBL" id="KAJ9653750.1"/>
    </source>
</evidence>
<organism evidence="1 2">
    <name type="scientific">Neophaeococcomyces mojaviensis</name>
    <dbReference type="NCBI Taxonomy" id="3383035"/>
    <lineage>
        <taxon>Eukaryota</taxon>
        <taxon>Fungi</taxon>
        <taxon>Dikarya</taxon>
        <taxon>Ascomycota</taxon>
        <taxon>Pezizomycotina</taxon>
        <taxon>Eurotiomycetes</taxon>
        <taxon>Chaetothyriomycetidae</taxon>
        <taxon>Chaetothyriales</taxon>
        <taxon>Chaetothyriales incertae sedis</taxon>
        <taxon>Neophaeococcomyces</taxon>
    </lineage>
</organism>
<dbReference type="EMBL" id="JAPDRQ010000142">
    <property type="protein sequence ID" value="KAJ9653750.1"/>
    <property type="molecule type" value="Genomic_DNA"/>
</dbReference>
<proteinExistence type="predicted"/>
<dbReference type="Proteomes" id="UP001172386">
    <property type="component" value="Unassembled WGS sequence"/>
</dbReference>
<evidence type="ECO:0000313" key="2">
    <source>
        <dbReference type="Proteomes" id="UP001172386"/>
    </source>
</evidence>
<accession>A0ACC3A1L7</accession>
<protein>
    <submittedName>
        <fullName evidence="1">Uncharacterized protein</fullName>
    </submittedName>
</protein>
<comment type="caution">
    <text evidence="1">The sequence shown here is derived from an EMBL/GenBank/DDBJ whole genome shotgun (WGS) entry which is preliminary data.</text>
</comment>
<sequence>MDIEKTSTKHTEKNLASQDASGLRRLDSRYVDNYHGVHLKTILVYIALCLVYFVQLFNVVGSGAYARNIAAAIGGASDTVWLSQAIVIVTVVLGPPASQAADYWGRKWFLVVASTFGFVGALILARANSMNQAIGGQVISSVLYIGQPILIAVASEILPRKFRPIAQGGLNLAGAAGAIVGLLAGSAFTTNNLYGWRNYWYIVTALLGASAIIIGVLYNPPPRPLQKSLTLKEKLGRLDWVAYILLAIGLTLFTIGLSWGDNPYSWSNAHVLAPLVVGACFIIVLIVHQTFLKKDGLIHHELFKNDRNFAVALGCFFADGMIFFAANNYFAFEVSVLYETSPMLVGLHFCVAFFAAVVASCSVVLITMFTKSIREPIVVSFVLFMIFYALMATADLGSAKAVWGYPVFLGIGLGWSLTYLVTAAQLSAPPHMIAVTSGILLAARSFGGSVALAIYTAIFNSSLSSKLGSGIAAAVVPLGFPPAELEQFIGALASNDQAALAHIQGVTPQIIGAGVHALQSAYLASFKGVWIAAAVFSGVTVIASCFIRNPSKDLNNHVDAPLEKEA</sequence>
<keyword evidence="2" id="KW-1185">Reference proteome</keyword>
<gene>
    <name evidence="1" type="ORF">H2198_007097</name>
</gene>